<dbReference type="Proteomes" id="UP001202328">
    <property type="component" value="Unassembled WGS sequence"/>
</dbReference>
<protein>
    <submittedName>
        <fullName evidence="1">Uncharacterized protein</fullName>
    </submittedName>
</protein>
<comment type="caution">
    <text evidence="1">The sequence shown here is derived from an EMBL/GenBank/DDBJ whole genome shotgun (WGS) entry which is preliminary data.</text>
</comment>
<keyword evidence="2" id="KW-1185">Reference proteome</keyword>
<reference evidence="1" key="1">
    <citation type="submission" date="2022-04" db="EMBL/GenBank/DDBJ databases">
        <title>A functionally conserved STORR gene fusion in Papaver species that diverged 16.8 million years ago.</title>
        <authorList>
            <person name="Catania T."/>
        </authorList>
    </citation>
    <scope>NUCLEOTIDE SEQUENCE</scope>
    <source>
        <strain evidence="1">S-188037</strain>
    </source>
</reference>
<accession>A0AAD4SNY2</accession>
<dbReference type="AlphaFoldDB" id="A0AAD4SNY2"/>
<gene>
    <name evidence="1" type="ORF">MKW98_010774</name>
</gene>
<proteinExistence type="predicted"/>
<name>A0AAD4SNY2_9MAGN</name>
<evidence type="ECO:0000313" key="2">
    <source>
        <dbReference type="Proteomes" id="UP001202328"/>
    </source>
</evidence>
<evidence type="ECO:0000313" key="1">
    <source>
        <dbReference type="EMBL" id="KAI3913962.1"/>
    </source>
</evidence>
<dbReference type="EMBL" id="JAJJMB010009426">
    <property type="protein sequence ID" value="KAI3913962.1"/>
    <property type="molecule type" value="Genomic_DNA"/>
</dbReference>
<organism evidence="1 2">
    <name type="scientific">Papaver atlanticum</name>
    <dbReference type="NCBI Taxonomy" id="357466"/>
    <lineage>
        <taxon>Eukaryota</taxon>
        <taxon>Viridiplantae</taxon>
        <taxon>Streptophyta</taxon>
        <taxon>Embryophyta</taxon>
        <taxon>Tracheophyta</taxon>
        <taxon>Spermatophyta</taxon>
        <taxon>Magnoliopsida</taxon>
        <taxon>Ranunculales</taxon>
        <taxon>Papaveraceae</taxon>
        <taxon>Papaveroideae</taxon>
        <taxon>Papaver</taxon>
    </lineage>
</organism>
<sequence length="76" mass="8961">MVLSVVASLAHLGRNSTPSRWCEKDFCLLLWLISTQRIFVHNDSIANHIRDVRMLGWYPSWGDVVKYILGKEWKFR</sequence>